<gene>
    <name evidence="1" type="ORF">GCWU000325_00650</name>
</gene>
<accession>C9LEM0</accession>
<keyword evidence="2" id="KW-1185">Reference proteome</keyword>
<dbReference type="HOGENOM" id="CLU_3237868_0_0_10"/>
<name>C9LEM0_9BACT</name>
<sequence>MHFAQGEGRYCRPRLSRLKQKMGCKFSEVAQKVARCSLHSPEV</sequence>
<evidence type="ECO:0000313" key="1">
    <source>
        <dbReference type="EMBL" id="EEX72189.1"/>
    </source>
</evidence>
<protein>
    <submittedName>
        <fullName evidence="1">Uncharacterized protein</fullName>
    </submittedName>
</protein>
<reference evidence="1" key="1">
    <citation type="submission" date="2009-09" db="EMBL/GenBank/DDBJ databases">
        <authorList>
            <person name="Weinstock G."/>
            <person name="Sodergren E."/>
            <person name="Clifton S."/>
            <person name="Fulton L."/>
            <person name="Fulton B."/>
            <person name="Courtney L."/>
            <person name="Fronick C."/>
            <person name="Harrison M."/>
            <person name="Strong C."/>
            <person name="Farmer C."/>
            <person name="Delahaunty K."/>
            <person name="Markovic C."/>
            <person name="Hall O."/>
            <person name="Minx P."/>
            <person name="Tomlinson C."/>
            <person name="Mitreva M."/>
            <person name="Nelson J."/>
            <person name="Hou S."/>
            <person name="Wollam A."/>
            <person name="Pepin K.H."/>
            <person name="Johnson M."/>
            <person name="Bhonagiri V."/>
            <person name="Nash W.E."/>
            <person name="Warren W."/>
            <person name="Chinwalla A."/>
            <person name="Mardis E.R."/>
            <person name="Wilson R.K."/>
        </authorList>
    </citation>
    <scope>NUCLEOTIDE SEQUENCE [LARGE SCALE GENOMIC DNA]</scope>
    <source>
        <strain evidence="1">ATCC 51259</strain>
    </source>
</reference>
<dbReference type="STRING" id="626522.GCWU000325_00650"/>
<evidence type="ECO:0000313" key="2">
    <source>
        <dbReference type="Proteomes" id="UP000003460"/>
    </source>
</evidence>
<dbReference type="Proteomes" id="UP000003460">
    <property type="component" value="Unassembled WGS sequence"/>
</dbReference>
<dbReference type="EMBL" id="ACIJ02000016">
    <property type="protein sequence ID" value="EEX72189.1"/>
    <property type="molecule type" value="Genomic_DNA"/>
</dbReference>
<dbReference type="AlphaFoldDB" id="C9LEM0"/>
<organism evidence="1 2">
    <name type="scientific">Alloprevotella tannerae ATCC 51259</name>
    <dbReference type="NCBI Taxonomy" id="626522"/>
    <lineage>
        <taxon>Bacteria</taxon>
        <taxon>Pseudomonadati</taxon>
        <taxon>Bacteroidota</taxon>
        <taxon>Bacteroidia</taxon>
        <taxon>Bacteroidales</taxon>
        <taxon>Prevotellaceae</taxon>
        <taxon>Alloprevotella</taxon>
    </lineage>
</organism>
<comment type="caution">
    <text evidence="1">The sequence shown here is derived from an EMBL/GenBank/DDBJ whole genome shotgun (WGS) entry which is preliminary data.</text>
</comment>
<proteinExistence type="predicted"/>